<name>A0A8H7TEL6_9HELO</name>
<dbReference type="InterPro" id="IPR025442">
    <property type="entry name" value="DUF4185"/>
</dbReference>
<organism evidence="2 3">
    <name type="scientific">Cadophora malorum</name>
    <dbReference type="NCBI Taxonomy" id="108018"/>
    <lineage>
        <taxon>Eukaryota</taxon>
        <taxon>Fungi</taxon>
        <taxon>Dikarya</taxon>
        <taxon>Ascomycota</taxon>
        <taxon>Pezizomycotina</taxon>
        <taxon>Leotiomycetes</taxon>
        <taxon>Helotiales</taxon>
        <taxon>Ploettnerulaceae</taxon>
        <taxon>Cadophora</taxon>
    </lineage>
</organism>
<dbReference type="EMBL" id="JAFJYH010000090">
    <property type="protein sequence ID" value="KAG4420154.1"/>
    <property type="molecule type" value="Genomic_DNA"/>
</dbReference>
<protein>
    <recommendedName>
        <fullName evidence="1">DUF4185 domain-containing protein</fullName>
    </recommendedName>
</protein>
<evidence type="ECO:0000313" key="2">
    <source>
        <dbReference type="EMBL" id="KAG4420154.1"/>
    </source>
</evidence>
<feature type="domain" description="DUF4185" evidence="1">
    <location>
        <begin position="208"/>
        <end position="352"/>
    </location>
</feature>
<gene>
    <name evidence="2" type="ORF">IFR04_006717</name>
</gene>
<dbReference type="Pfam" id="PF13810">
    <property type="entry name" value="DUF4185"/>
    <property type="match status" value="1"/>
</dbReference>
<reference evidence="2" key="1">
    <citation type="submission" date="2021-02" db="EMBL/GenBank/DDBJ databases">
        <title>Genome sequence Cadophora malorum strain M34.</title>
        <authorList>
            <person name="Stefanovic E."/>
            <person name="Vu D."/>
            <person name="Scully C."/>
            <person name="Dijksterhuis J."/>
            <person name="Roader J."/>
            <person name="Houbraken J."/>
        </authorList>
    </citation>
    <scope>NUCLEOTIDE SEQUENCE</scope>
    <source>
        <strain evidence="2">M34</strain>
    </source>
</reference>
<dbReference type="Proteomes" id="UP000664132">
    <property type="component" value="Unassembled WGS sequence"/>
</dbReference>
<dbReference type="OrthoDB" id="2583188at2759"/>
<dbReference type="AlphaFoldDB" id="A0A8H7TEL6"/>
<accession>A0A8H7TEL6</accession>
<evidence type="ECO:0000259" key="1">
    <source>
        <dbReference type="Pfam" id="PF13810"/>
    </source>
</evidence>
<evidence type="ECO:0000313" key="3">
    <source>
        <dbReference type="Proteomes" id="UP000664132"/>
    </source>
</evidence>
<keyword evidence="3" id="KW-1185">Reference proteome</keyword>
<comment type="caution">
    <text evidence="2">The sequence shown here is derived from an EMBL/GenBank/DDBJ whole genome shotgun (WGS) entry which is preliminary data.</text>
</comment>
<proteinExistence type="predicted"/>
<sequence>MLSSVARGKMKATIKERHVAWPPVIINQTAMGFHRDVTTNRYSRDIGRSSILSNGDILFQFGDTFCKNNAGLFLGLTDNTCAIATDPSNPTVSSYKHRDPLGEDIIKPFIKLEEHEIRRGEKIWSFSGIVERTDDWEIEKTEGGFNTRRIVGWTFFEVRQQNPVGGIPTYRYTGIAKVVYDMELKRFKTYRDGEFTGRHVLFGASQTNEPRFSMCAVTCGEHIYLYGHRGQGAFAAKDVYVARVHVNFADQRHFYEFWNGKSWDGNVTKCATIIRDMQHGQVFQSKIFGEGQPYTWVFIGCNAQGDNKVQMGRAMSPEGPWEIRETTASLYCLTIPQPSPYSYCIYPHPWADKTEESGQV</sequence>